<feature type="domain" description="Methyltransferase" evidence="1">
    <location>
        <begin position="35"/>
        <end position="132"/>
    </location>
</feature>
<keyword evidence="3" id="KW-1185">Reference proteome</keyword>
<dbReference type="InterPro" id="IPR041698">
    <property type="entry name" value="Methyltransf_25"/>
</dbReference>
<evidence type="ECO:0000313" key="2">
    <source>
        <dbReference type="EMBL" id="KAK3274021.1"/>
    </source>
</evidence>
<dbReference type="Gene3D" id="3.40.50.150">
    <property type="entry name" value="Vaccinia Virus protein VP39"/>
    <property type="match status" value="1"/>
</dbReference>
<gene>
    <name evidence="2" type="ORF">CYMTET_17775</name>
</gene>
<evidence type="ECO:0000259" key="1">
    <source>
        <dbReference type="Pfam" id="PF13649"/>
    </source>
</evidence>
<sequence length="230" mass="25681">VETLFLGTADAMRRRALPPLARFMDSRDQAETRLLDIACGTGRFLSFVKDNYPDMPTIALDLSPFYLQEARRVNQKYIENGSLQFLEANAEEMPLEDESFDAITCVYMFHELPEAARANVVSEMARVLKPGGKVFFVDSAQKGDNPANDTALAGFPDFNHEPYYKNYIKSKLPELFAEAGGFELAESSLGWVSKVLVFTKPESVKSTENDKTVALDMAEEPAEEVSNETL</sequence>
<dbReference type="GO" id="GO:0008168">
    <property type="term" value="F:methyltransferase activity"/>
    <property type="evidence" value="ECO:0007669"/>
    <property type="project" value="TreeGrafter"/>
</dbReference>
<protein>
    <recommendedName>
        <fullName evidence="1">Methyltransferase domain-containing protein</fullName>
    </recommendedName>
</protein>
<reference evidence="2 3" key="1">
    <citation type="journal article" date="2015" name="Genome Biol. Evol.">
        <title>Comparative Genomics of a Bacterivorous Green Alga Reveals Evolutionary Causalities and Consequences of Phago-Mixotrophic Mode of Nutrition.</title>
        <authorList>
            <person name="Burns J.A."/>
            <person name="Paasch A."/>
            <person name="Narechania A."/>
            <person name="Kim E."/>
        </authorList>
    </citation>
    <scope>NUCLEOTIDE SEQUENCE [LARGE SCALE GENOMIC DNA]</scope>
    <source>
        <strain evidence="2 3">PLY_AMNH</strain>
    </source>
</reference>
<dbReference type="PANTHER" id="PTHR42912">
    <property type="entry name" value="METHYLTRANSFERASE"/>
    <property type="match status" value="1"/>
</dbReference>
<dbReference type="EMBL" id="LGRX02008003">
    <property type="protein sequence ID" value="KAK3274021.1"/>
    <property type="molecule type" value="Genomic_DNA"/>
</dbReference>
<dbReference type="Pfam" id="PF13649">
    <property type="entry name" value="Methyltransf_25"/>
    <property type="match status" value="1"/>
</dbReference>
<dbReference type="Proteomes" id="UP001190700">
    <property type="component" value="Unassembled WGS sequence"/>
</dbReference>
<evidence type="ECO:0000313" key="3">
    <source>
        <dbReference type="Proteomes" id="UP001190700"/>
    </source>
</evidence>
<dbReference type="SUPFAM" id="SSF53335">
    <property type="entry name" value="S-adenosyl-L-methionine-dependent methyltransferases"/>
    <property type="match status" value="1"/>
</dbReference>
<dbReference type="InterPro" id="IPR029063">
    <property type="entry name" value="SAM-dependent_MTases_sf"/>
</dbReference>
<accession>A0AAE0L6M4</accession>
<feature type="non-terminal residue" evidence="2">
    <location>
        <position position="1"/>
    </location>
</feature>
<dbReference type="AlphaFoldDB" id="A0AAE0L6M4"/>
<dbReference type="CDD" id="cd02440">
    <property type="entry name" value="AdoMet_MTases"/>
    <property type="match status" value="1"/>
</dbReference>
<name>A0AAE0L6M4_9CHLO</name>
<dbReference type="PANTHER" id="PTHR42912:SF81">
    <property type="entry name" value="METHYLTRANSFERASE DOMAIN-CONTAINING PROTEIN"/>
    <property type="match status" value="1"/>
</dbReference>
<organism evidence="2 3">
    <name type="scientific">Cymbomonas tetramitiformis</name>
    <dbReference type="NCBI Taxonomy" id="36881"/>
    <lineage>
        <taxon>Eukaryota</taxon>
        <taxon>Viridiplantae</taxon>
        <taxon>Chlorophyta</taxon>
        <taxon>Pyramimonadophyceae</taxon>
        <taxon>Pyramimonadales</taxon>
        <taxon>Pyramimonadaceae</taxon>
        <taxon>Cymbomonas</taxon>
    </lineage>
</organism>
<proteinExistence type="predicted"/>
<dbReference type="InterPro" id="IPR050508">
    <property type="entry name" value="Methyltransf_Superfamily"/>
</dbReference>
<comment type="caution">
    <text evidence="2">The sequence shown here is derived from an EMBL/GenBank/DDBJ whole genome shotgun (WGS) entry which is preliminary data.</text>
</comment>